<comment type="caution">
    <text evidence="1">The sequence shown here is derived from an EMBL/GenBank/DDBJ whole genome shotgun (WGS) entry which is preliminary data.</text>
</comment>
<evidence type="ECO:0000313" key="2">
    <source>
        <dbReference type="Proteomes" id="UP000051276"/>
    </source>
</evidence>
<proteinExistence type="predicted"/>
<evidence type="ECO:0000313" key="1">
    <source>
        <dbReference type="EMBL" id="KRT57431.1"/>
    </source>
</evidence>
<name>A0A0T5Z3F1_9GAMM</name>
<organism evidence="1 2">
    <name type="scientific">endosymbiont of Ridgeia piscesae</name>
    <dbReference type="NCBI Taxonomy" id="54398"/>
    <lineage>
        <taxon>Bacteria</taxon>
        <taxon>Pseudomonadati</taxon>
        <taxon>Pseudomonadota</taxon>
        <taxon>Gammaproteobacteria</taxon>
        <taxon>sulfur-oxidizing symbionts</taxon>
    </lineage>
</organism>
<dbReference type="AlphaFoldDB" id="A0A0T5Z3F1"/>
<gene>
    <name evidence="1" type="ORF">Ga0076813_11541</name>
</gene>
<reference evidence="1 2" key="1">
    <citation type="submission" date="2015-11" db="EMBL/GenBank/DDBJ databases">
        <title>The genome of Candidatus Endoriftia persephone in Ridgeia piscesae and population structure of the North Eastern Pacific vestimentiferan symbionts.</title>
        <authorList>
            <person name="Perez M."/>
            <person name="Juniper K.S."/>
        </authorList>
    </citation>
    <scope>NUCLEOTIDE SEQUENCE [LARGE SCALE GENOMIC DNA]</scope>
    <source>
        <strain evidence="1">Ind10</strain>
    </source>
</reference>
<dbReference type="EMBL" id="LMXI01000540">
    <property type="protein sequence ID" value="KRT57431.1"/>
    <property type="molecule type" value="Genomic_DNA"/>
</dbReference>
<feature type="non-terminal residue" evidence="1">
    <location>
        <position position="38"/>
    </location>
</feature>
<accession>A0A0T5Z3F1</accession>
<protein>
    <submittedName>
        <fullName evidence="1">Uncharacterized protein</fullName>
    </submittedName>
</protein>
<dbReference type="Proteomes" id="UP000051276">
    <property type="component" value="Unassembled WGS sequence"/>
</dbReference>
<sequence length="38" mass="4302">MSATHEWRPFASPAMLQARAELLAAIRDFFRQAGILEV</sequence>